<dbReference type="GO" id="GO:0016773">
    <property type="term" value="F:phosphotransferase activity, alcohol group as acceptor"/>
    <property type="evidence" value="ECO:0007669"/>
    <property type="project" value="InterPro"/>
</dbReference>
<evidence type="ECO:0000256" key="2">
    <source>
        <dbReference type="ARBA" id="ARBA00022679"/>
    </source>
</evidence>
<dbReference type="InterPro" id="IPR050385">
    <property type="entry name" value="Archaeal_FAD_synthase"/>
</dbReference>
<dbReference type="EMBL" id="FMXO01000006">
    <property type="protein sequence ID" value="SDB27026.1"/>
    <property type="molecule type" value="Genomic_DNA"/>
</dbReference>
<keyword evidence="4" id="KW-0547">Nucleotide-binding</keyword>
<dbReference type="STRING" id="617002.SAMN05660653_01306"/>
<keyword evidence="2" id="KW-0808">Transferase</keyword>
<comment type="catalytic activity">
    <reaction evidence="7">
        <text>D-glycero-beta-D-manno-heptose 1-phosphate + ATP + H(+) = ADP-D-glycero-beta-D-manno-heptose + diphosphate</text>
        <dbReference type="Rhea" id="RHEA:27465"/>
        <dbReference type="ChEBI" id="CHEBI:15378"/>
        <dbReference type="ChEBI" id="CHEBI:30616"/>
        <dbReference type="ChEBI" id="CHEBI:33019"/>
        <dbReference type="ChEBI" id="CHEBI:59967"/>
        <dbReference type="ChEBI" id="CHEBI:61593"/>
        <dbReference type="EC" id="2.7.7.70"/>
    </reaction>
</comment>
<dbReference type="Proteomes" id="UP000198771">
    <property type="component" value="Unassembled WGS sequence"/>
</dbReference>
<keyword evidence="10" id="KW-1185">Reference proteome</keyword>
<organism evidence="9 10">
    <name type="scientific">Desulfonatronum thiosulfatophilum</name>
    <dbReference type="NCBI Taxonomy" id="617002"/>
    <lineage>
        <taxon>Bacteria</taxon>
        <taxon>Pseudomonadati</taxon>
        <taxon>Thermodesulfobacteriota</taxon>
        <taxon>Desulfovibrionia</taxon>
        <taxon>Desulfovibrionales</taxon>
        <taxon>Desulfonatronaceae</taxon>
        <taxon>Desulfonatronum</taxon>
    </lineage>
</organism>
<evidence type="ECO:0000259" key="8">
    <source>
        <dbReference type="Pfam" id="PF01467"/>
    </source>
</evidence>
<proteinExistence type="predicted"/>
<keyword evidence="3" id="KW-0548">Nucleotidyltransferase</keyword>
<evidence type="ECO:0000313" key="10">
    <source>
        <dbReference type="Proteomes" id="UP000198771"/>
    </source>
</evidence>
<feature type="domain" description="Cytidyltransferase-like" evidence="8">
    <location>
        <begin position="30"/>
        <end position="156"/>
    </location>
</feature>
<evidence type="ECO:0000313" key="9">
    <source>
        <dbReference type="EMBL" id="SDB27026.1"/>
    </source>
</evidence>
<dbReference type="InterPro" id="IPR014729">
    <property type="entry name" value="Rossmann-like_a/b/a_fold"/>
</dbReference>
<dbReference type="SUPFAM" id="SSF52374">
    <property type="entry name" value="Nucleotidylyl transferase"/>
    <property type="match status" value="1"/>
</dbReference>
<evidence type="ECO:0000256" key="7">
    <source>
        <dbReference type="ARBA" id="ARBA00047428"/>
    </source>
</evidence>
<name>A0A1G6C2K6_9BACT</name>
<keyword evidence="6" id="KW-0119">Carbohydrate metabolism</keyword>
<dbReference type="PANTHER" id="PTHR43793">
    <property type="entry name" value="FAD SYNTHASE"/>
    <property type="match status" value="1"/>
</dbReference>
<evidence type="ECO:0000256" key="6">
    <source>
        <dbReference type="ARBA" id="ARBA00023277"/>
    </source>
</evidence>
<evidence type="ECO:0000256" key="1">
    <source>
        <dbReference type="ARBA" id="ARBA00012519"/>
    </source>
</evidence>
<dbReference type="AlphaFoldDB" id="A0A1G6C2K6"/>
<dbReference type="GO" id="GO:0005975">
    <property type="term" value="P:carbohydrate metabolic process"/>
    <property type="evidence" value="ECO:0007669"/>
    <property type="project" value="InterPro"/>
</dbReference>
<dbReference type="NCBIfam" id="TIGR00125">
    <property type="entry name" value="cyt_tran_rel"/>
    <property type="match status" value="1"/>
</dbReference>
<dbReference type="EC" id="2.7.7.70" evidence="1"/>
<evidence type="ECO:0000256" key="5">
    <source>
        <dbReference type="ARBA" id="ARBA00022840"/>
    </source>
</evidence>
<dbReference type="Gene3D" id="3.40.50.620">
    <property type="entry name" value="HUPs"/>
    <property type="match status" value="1"/>
</dbReference>
<dbReference type="RefSeq" id="WP_092118906.1">
    <property type="nucleotide sequence ID" value="NZ_FMXO01000006.1"/>
</dbReference>
<reference evidence="9 10" key="1">
    <citation type="submission" date="2016-10" db="EMBL/GenBank/DDBJ databases">
        <authorList>
            <person name="de Groot N.N."/>
        </authorList>
    </citation>
    <scope>NUCLEOTIDE SEQUENCE [LARGE SCALE GENOMIC DNA]</scope>
    <source>
        <strain evidence="9 10">ASO4-2</strain>
    </source>
</reference>
<dbReference type="InterPro" id="IPR004821">
    <property type="entry name" value="Cyt_trans-like"/>
</dbReference>
<sequence length="167" mass="18280">MSSHLLVDTKIQTLQQFLDDTDTYPAPIVFTNGCFDLLHAGHVNLLRRAKNHGKTLVVGLNSDASIRGLKGATRPITSLEQRAYVLSGLECVDVIITFEEDTPLNLILAIRPHVLIKGGDWPKDRIVGASEVEAWGGQVLSLELLPGYSTTSIVERILHQAARTAFP</sequence>
<accession>A0A1G6C2K6</accession>
<dbReference type="NCBIfam" id="TIGR02199">
    <property type="entry name" value="rfaE_dom_II"/>
    <property type="match status" value="1"/>
</dbReference>
<keyword evidence="5" id="KW-0067">ATP-binding</keyword>
<dbReference type="PANTHER" id="PTHR43793:SF2">
    <property type="entry name" value="BIFUNCTIONAL PROTEIN HLDE"/>
    <property type="match status" value="1"/>
</dbReference>
<dbReference type="InterPro" id="IPR011914">
    <property type="entry name" value="RfaE_dom_II"/>
</dbReference>
<dbReference type="GO" id="GO:0005524">
    <property type="term" value="F:ATP binding"/>
    <property type="evidence" value="ECO:0007669"/>
    <property type="project" value="UniProtKB-KW"/>
</dbReference>
<evidence type="ECO:0000256" key="3">
    <source>
        <dbReference type="ARBA" id="ARBA00022695"/>
    </source>
</evidence>
<dbReference type="Pfam" id="PF01467">
    <property type="entry name" value="CTP_transf_like"/>
    <property type="match status" value="1"/>
</dbReference>
<protein>
    <recommendedName>
        <fullName evidence="1">D-glycero-beta-D-manno-heptose 1-phosphate adenylyltransferase</fullName>
        <ecNumber evidence="1">2.7.7.70</ecNumber>
    </recommendedName>
</protein>
<dbReference type="GO" id="GO:0016779">
    <property type="term" value="F:nucleotidyltransferase activity"/>
    <property type="evidence" value="ECO:0007669"/>
    <property type="project" value="UniProtKB-KW"/>
</dbReference>
<gene>
    <name evidence="9" type="ORF">SAMN05660653_01306</name>
</gene>
<dbReference type="OrthoDB" id="9795543at2"/>
<evidence type="ECO:0000256" key="4">
    <source>
        <dbReference type="ARBA" id="ARBA00022741"/>
    </source>
</evidence>